<dbReference type="AlphaFoldDB" id="A0A1D6HZQ7"/>
<dbReference type="EMBL" id="CM007650">
    <property type="protein sequence ID" value="ONM53543.1"/>
    <property type="molecule type" value="Genomic_DNA"/>
</dbReference>
<gene>
    <name evidence="1" type="ORF">ZEAMMB73_Zm00001d019679</name>
</gene>
<evidence type="ECO:0000313" key="1">
    <source>
        <dbReference type="EMBL" id="ONM53543.1"/>
    </source>
</evidence>
<reference evidence="1" key="1">
    <citation type="submission" date="2015-12" db="EMBL/GenBank/DDBJ databases">
        <title>Update maize B73 reference genome by single molecule sequencing technologies.</title>
        <authorList>
            <consortium name="Maize Genome Sequencing Project"/>
            <person name="Ware D."/>
        </authorList>
    </citation>
    <scope>NUCLEOTIDE SEQUENCE [LARGE SCALE GENOMIC DNA]</scope>
    <source>
        <tissue evidence="1">Seedling</tissue>
    </source>
</reference>
<protein>
    <submittedName>
        <fullName evidence="1">Uncharacterized protein</fullName>
    </submittedName>
</protein>
<sequence>MDLAASVGPWIPDGSRVAPPHEVSEPATLYLLAPCSTSFGCAEAVMVAVHVELDVREGACNAALAVDSHHKIRTWRNLNLSNATFMCWYSILFANGFIERDGTASEFLIGLLNELACWALAPGAESFFRSLLLGRIWMRSLFECSKSENQAAVPLNFLYLEDFSVSSIYRNVLRRLGAFMLVNLPRRKLQPKQ</sequence>
<organism evidence="1">
    <name type="scientific">Zea mays</name>
    <name type="common">Maize</name>
    <dbReference type="NCBI Taxonomy" id="4577"/>
    <lineage>
        <taxon>Eukaryota</taxon>
        <taxon>Viridiplantae</taxon>
        <taxon>Streptophyta</taxon>
        <taxon>Embryophyta</taxon>
        <taxon>Tracheophyta</taxon>
        <taxon>Spermatophyta</taxon>
        <taxon>Magnoliopsida</taxon>
        <taxon>Liliopsida</taxon>
        <taxon>Poales</taxon>
        <taxon>Poaceae</taxon>
        <taxon>PACMAD clade</taxon>
        <taxon>Panicoideae</taxon>
        <taxon>Andropogonodae</taxon>
        <taxon>Andropogoneae</taxon>
        <taxon>Tripsacinae</taxon>
        <taxon>Zea</taxon>
    </lineage>
</organism>
<accession>A0A1D6HZQ7</accession>
<proteinExistence type="predicted"/>
<dbReference type="InParanoid" id="A0A1D6HZQ7"/>
<name>A0A1D6HZQ7_MAIZE</name>